<comment type="caution">
    <text evidence="2">The sequence shown here is derived from an EMBL/GenBank/DDBJ whole genome shotgun (WGS) entry which is preliminary data.</text>
</comment>
<keyword evidence="1" id="KW-0812">Transmembrane</keyword>
<reference evidence="3" key="1">
    <citation type="journal article" date="2019" name="Int. J. Syst. Evol. Microbiol.">
        <title>The Global Catalogue of Microorganisms (GCM) 10K type strain sequencing project: providing services to taxonomists for standard genome sequencing and annotation.</title>
        <authorList>
            <consortium name="The Broad Institute Genomics Platform"/>
            <consortium name="The Broad Institute Genome Sequencing Center for Infectious Disease"/>
            <person name="Wu L."/>
            <person name="Ma J."/>
        </authorList>
    </citation>
    <scope>NUCLEOTIDE SEQUENCE [LARGE SCALE GENOMIC DNA]</scope>
    <source>
        <strain evidence="3">JCM 15933</strain>
    </source>
</reference>
<feature type="transmembrane region" description="Helical" evidence="1">
    <location>
        <begin position="845"/>
        <end position="865"/>
    </location>
</feature>
<feature type="transmembrane region" description="Helical" evidence="1">
    <location>
        <begin position="404"/>
        <end position="422"/>
    </location>
</feature>
<accession>A0ABP4KZD5</accession>
<dbReference type="EMBL" id="BAAAQD010000005">
    <property type="protein sequence ID" value="GAA1512979.1"/>
    <property type="molecule type" value="Genomic_DNA"/>
</dbReference>
<keyword evidence="3" id="KW-1185">Reference proteome</keyword>
<organism evidence="2 3">
    <name type="scientific">Dactylosporangium maewongense</name>
    <dbReference type="NCBI Taxonomy" id="634393"/>
    <lineage>
        <taxon>Bacteria</taxon>
        <taxon>Bacillati</taxon>
        <taxon>Actinomycetota</taxon>
        <taxon>Actinomycetes</taxon>
        <taxon>Micromonosporales</taxon>
        <taxon>Micromonosporaceae</taxon>
        <taxon>Dactylosporangium</taxon>
    </lineage>
</organism>
<feature type="transmembrane region" description="Helical" evidence="1">
    <location>
        <begin position="270"/>
        <end position="289"/>
    </location>
</feature>
<name>A0ABP4KZD5_9ACTN</name>
<dbReference type="RefSeq" id="WP_344502416.1">
    <property type="nucleotide sequence ID" value="NZ_BAAAQD010000005.1"/>
</dbReference>
<protein>
    <recommendedName>
        <fullName evidence="4">FtsX-like permease family protein</fullName>
    </recommendedName>
</protein>
<feature type="transmembrane region" description="Helical" evidence="1">
    <location>
        <begin position="886"/>
        <end position="916"/>
    </location>
</feature>
<dbReference type="Proteomes" id="UP001501470">
    <property type="component" value="Unassembled WGS sequence"/>
</dbReference>
<evidence type="ECO:0000256" key="1">
    <source>
        <dbReference type="SAM" id="Phobius"/>
    </source>
</evidence>
<feature type="transmembrane region" description="Helical" evidence="1">
    <location>
        <begin position="323"/>
        <end position="345"/>
    </location>
</feature>
<evidence type="ECO:0008006" key="4">
    <source>
        <dbReference type="Google" id="ProtNLM"/>
    </source>
</evidence>
<gene>
    <name evidence="2" type="ORF">GCM10009827_029330</name>
</gene>
<feature type="transmembrane region" description="Helical" evidence="1">
    <location>
        <begin position="481"/>
        <end position="502"/>
    </location>
</feature>
<feature type="transmembrane region" description="Helical" evidence="1">
    <location>
        <begin position="428"/>
        <end position="446"/>
    </location>
</feature>
<feature type="transmembrane region" description="Helical" evidence="1">
    <location>
        <begin position="936"/>
        <end position="959"/>
    </location>
</feature>
<evidence type="ECO:0000313" key="3">
    <source>
        <dbReference type="Proteomes" id="UP001501470"/>
    </source>
</evidence>
<evidence type="ECO:0000313" key="2">
    <source>
        <dbReference type="EMBL" id="GAA1512979.1"/>
    </source>
</evidence>
<keyword evidence="1" id="KW-0472">Membrane</keyword>
<sequence length="979" mass="99522">MLRLVLGALRARTAQAWTVFALALLLVTAAAAGPWYAAAAERRAVAADVAVAPATQRMLSVRRQSDTDGDATVALTTFRAGVERLLTVRDAAPVLGIAVSMSYGSGGASVVAAYRDGACEHMRVEGSCPQAAGETVVSGATAAAYNLRIGDTVLLSTQPGAPQERLRVVGRYELADPAGLYWANPLFRRDRSVAADPFFVAADTFASSRFADPTFDYTTTVPAQALAGGDLDERLRRAEYTLRSGGYYLVAPTQDLLARIAADRAAIRRGVLTGVLQAVILCWFALGLAGRHTAGDRRGDVALLKLRGSTRRRTLRLAAGQHLVPLLAAAPAGFGLGLLLGHVLAGAPPSAETGSVLRAGGVAAGLALLGGAAAVLSAELPVLRAPVAALLREVPGRRRGWRRGAADAVLVVLAAVGAFQLGRNGFAAAVPVLVAVLLAVPLARLLGAAADRAGAGALRGGRLRLGLTAVQVSRRPGADRVFALVAVAVAGLTAATAAQVFGDTARADRSGQELGADRVLTVQAANPTLLLRAVREADPTGRYAMAAVVDDTSRPRILAVDASRLAAVARWRTAYGPLPALAAPPAGSPVAVTAGPLVLRARNTGERPAALAVHLQDTATGALGTVTFEPVPAGEHEVTAAVEGCAGGCRVTRLDLVRAAAGDALTVEALRQADRAVFDSAALGDPRLWRAAAKGPAMSVVARQGTLTLAQAPAPYRGDSSAYPIAAGLPLPVVVAGEAPEAWRLGDPAVDVFGSGAVPVRVAGTTGVLPAAGTAGILLDLDAAQRLGTGGTGGRTEVWLTAGAPASVVAALTTAGLVVLADDTVTARADRLAGQGPAVAARLQLVTAALGLLAAATALAVAVAVERRRRLTELRALRRQGLPAGVAVTAGRAGYAAVLLLGAATGLLAAVAARLATGPPRRPFVDDWQVMPAPSALPPPALAAAAAVALCVLGLSWWLTALPLTRHLNAPDTAQGPSR</sequence>
<keyword evidence="1" id="KW-1133">Transmembrane helix</keyword>
<proteinExistence type="predicted"/>
<feature type="transmembrane region" description="Helical" evidence="1">
    <location>
        <begin position="357"/>
        <end position="383"/>
    </location>
</feature>